<organism evidence="1">
    <name type="scientific">marine sediment metagenome</name>
    <dbReference type="NCBI Taxonomy" id="412755"/>
    <lineage>
        <taxon>unclassified sequences</taxon>
        <taxon>metagenomes</taxon>
        <taxon>ecological metagenomes</taxon>
    </lineage>
</organism>
<reference evidence="1" key="1">
    <citation type="journal article" date="2015" name="Nature">
        <title>Complex archaea that bridge the gap between prokaryotes and eukaryotes.</title>
        <authorList>
            <person name="Spang A."/>
            <person name="Saw J.H."/>
            <person name="Jorgensen S.L."/>
            <person name="Zaremba-Niedzwiedzka K."/>
            <person name="Martijn J."/>
            <person name="Lind A.E."/>
            <person name="van Eijk R."/>
            <person name="Schleper C."/>
            <person name="Guy L."/>
            <person name="Ettema T.J."/>
        </authorList>
    </citation>
    <scope>NUCLEOTIDE SEQUENCE</scope>
</reference>
<accession>A0A0F9ASQ9</accession>
<gene>
    <name evidence="1" type="ORF">LCGC14_2875900</name>
</gene>
<protein>
    <submittedName>
        <fullName evidence="1">Uncharacterized protein</fullName>
    </submittedName>
</protein>
<proteinExistence type="predicted"/>
<name>A0A0F9ASQ9_9ZZZZ</name>
<evidence type="ECO:0000313" key="1">
    <source>
        <dbReference type="EMBL" id="KKK75221.1"/>
    </source>
</evidence>
<dbReference type="AlphaFoldDB" id="A0A0F9ASQ9"/>
<dbReference type="EMBL" id="LAZR01055965">
    <property type="protein sequence ID" value="KKK75221.1"/>
    <property type="molecule type" value="Genomic_DNA"/>
</dbReference>
<sequence length="104" mass="11403">MSPVLNRENREAEYSIVQVILRYQAAAATTLVVEASNDGGVTWTAGNKTTLTLAATTKEGRRAVQGFQLGGYDLRFRITFPTDELVTILSWRADLLELGDLGVE</sequence>
<comment type="caution">
    <text evidence="1">The sequence shown here is derived from an EMBL/GenBank/DDBJ whole genome shotgun (WGS) entry which is preliminary data.</text>
</comment>